<keyword evidence="2" id="KW-1185">Reference proteome</keyword>
<sequence length="116" mass="13161">MWLEQNHIHLPSKKKKRKISANLLFLVLRMVKDGLPRMVEDGLVSHYELFLCLQMDDTLTTGSIRSTEGEKRRLAEASLAYNCESCHVISDTSSHMCQDNHVTCHVGRHVAIICAV</sequence>
<reference evidence="1" key="2">
    <citation type="submission" date="2015-06" db="UniProtKB">
        <authorList>
            <consortium name="EnsemblPlants"/>
        </authorList>
    </citation>
    <scope>IDENTIFICATION</scope>
</reference>
<protein>
    <submittedName>
        <fullName evidence="1">Uncharacterized protein</fullName>
    </submittedName>
</protein>
<reference evidence="2" key="1">
    <citation type="submission" date="2013-06" db="EMBL/GenBank/DDBJ databases">
        <authorList>
            <person name="Zhao Q."/>
        </authorList>
    </citation>
    <scope>NUCLEOTIDE SEQUENCE</scope>
    <source>
        <strain evidence="2">cv. W1943</strain>
    </source>
</reference>
<organism evidence="1 2">
    <name type="scientific">Oryza rufipogon</name>
    <name type="common">Brownbeard rice</name>
    <name type="synonym">Asian wild rice</name>
    <dbReference type="NCBI Taxonomy" id="4529"/>
    <lineage>
        <taxon>Eukaryota</taxon>
        <taxon>Viridiplantae</taxon>
        <taxon>Streptophyta</taxon>
        <taxon>Embryophyta</taxon>
        <taxon>Tracheophyta</taxon>
        <taxon>Spermatophyta</taxon>
        <taxon>Magnoliopsida</taxon>
        <taxon>Liliopsida</taxon>
        <taxon>Poales</taxon>
        <taxon>Poaceae</taxon>
        <taxon>BOP clade</taxon>
        <taxon>Oryzoideae</taxon>
        <taxon>Oryzeae</taxon>
        <taxon>Oryzinae</taxon>
        <taxon>Oryza</taxon>
    </lineage>
</organism>
<accession>A0A0E0PIM4</accession>
<dbReference type="HOGENOM" id="CLU_2100929_0_0_1"/>
<proteinExistence type="predicted"/>
<dbReference type="Gramene" id="ORUFI05G06650.1">
    <property type="protein sequence ID" value="ORUFI05G06650.1"/>
    <property type="gene ID" value="ORUFI05G06650"/>
</dbReference>
<dbReference type="Proteomes" id="UP000008022">
    <property type="component" value="Unassembled WGS sequence"/>
</dbReference>
<dbReference type="EnsemblPlants" id="ORUFI05G06650.1">
    <property type="protein sequence ID" value="ORUFI05G06650.1"/>
    <property type="gene ID" value="ORUFI05G06650"/>
</dbReference>
<dbReference type="AlphaFoldDB" id="A0A0E0PIM4"/>
<evidence type="ECO:0000313" key="1">
    <source>
        <dbReference type="EnsemblPlants" id="ORUFI05G06650.1"/>
    </source>
</evidence>
<name>A0A0E0PIM4_ORYRU</name>
<evidence type="ECO:0000313" key="2">
    <source>
        <dbReference type="Proteomes" id="UP000008022"/>
    </source>
</evidence>